<dbReference type="GO" id="GO:0006623">
    <property type="term" value="P:protein targeting to vacuole"/>
    <property type="evidence" value="ECO:0007669"/>
    <property type="project" value="TreeGrafter"/>
</dbReference>
<keyword evidence="5" id="KW-1185">Reference proteome</keyword>
<feature type="region of interest" description="Disordered" evidence="2">
    <location>
        <begin position="53"/>
        <end position="77"/>
    </location>
</feature>
<reference evidence="4 5" key="1">
    <citation type="submission" date="2023-10" db="EMBL/GenBank/DDBJ databases">
        <title>Draft genome sequence of Xylaria bambusicola isolate GMP-LS, the root and basal stem rot pathogen of sugarcane in Indonesia.</title>
        <authorList>
            <person name="Selvaraj P."/>
            <person name="Muralishankar V."/>
            <person name="Muruganantham S."/>
            <person name="Sp S."/>
            <person name="Haryani S."/>
            <person name="Lau K.J.X."/>
            <person name="Naqvi N.I."/>
        </authorList>
    </citation>
    <scope>NUCLEOTIDE SEQUENCE [LARGE SCALE GENOMIC DNA]</scope>
    <source>
        <strain evidence="4">GMP-LS</strain>
    </source>
</reference>
<dbReference type="EMBL" id="JAWHQM010000038">
    <property type="protein sequence ID" value="KAK5634041.1"/>
    <property type="molecule type" value="Genomic_DNA"/>
</dbReference>
<dbReference type="PANTHER" id="PTHR16166">
    <property type="entry name" value="VACUOLAR PROTEIN SORTING-ASSOCIATED PROTEIN VPS13"/>
    <property type="match status" value="1"/>
</dbReference>
<comment type="caution">
    <text evidence="4">The sequence shown here is derived from an EMBL/GenBank/DDBJ whole genome shotgun (WGS) entry which is preliminary data.</text>
</comment>
<keyword evidence="3" id="KW-0812">Transmembrane</keyword>
<gene>
    <name evidence="4" type="ORF">RRF57_009755</name>
</gene>
<organism evidence="4 5">
    <name type="scientific">Xylaria bambusicola</name>
    <dbReference type="NCBI Taxonomy" id="326684"/>
    <lineage>
        <taxon>Eukaryota</taxon>
        <taxon>Fungi</taxon>
        <taxon>Dikarya</taxon>
        <taxon>Ascomycota</taxon>
        <taxon>Pezizomycotina</taxon>
        <taxon>Sordariomycetes</taxon>
        <taxon>Xylariomycetidae</taxon>
        <taxon>Xylariales</taxon>
        <taxon>Xylariaceae</taxon>
        <taxon>Xylaria</taxon>
    </lineage>
</organism>
<sequence length="233" mass="25476">MGWDLELCNILFLQYKHQGPKPKPTPTPAATFDQLRILSSAHVVELDNEQPDIVSSELSQPGQNERKIAPPNEKMLPLPAPATHQNNGERKPCRGFCNPILAFFSAVGSLFVGMISISAAAGQGMSKFYWHIPLLYGDMTTREWPDVTGFRNGCAAGAKSLFFGFYDGVTGLVMLPYKGARGAGVKGFGIGILHGIGGLIFKPLSGIWAFFGHPVLGLHRHFYKNREDPLSHL</sequence>
<evidence type="ECO:0000256" key="3">
    <source>
        <dbReference type="SAM" id="Phobius"/>
    </source>
</evidence>
<feature type="transmembrane region" description="Helical" evidence="3">
    <location>
        <begin position="100"/>
        <end position="121"/>
    </location>
</feature>
<comment type="similarity">
    <text evidence="1">Belongs to the VPS13 family.</text>
</comment>
<evidence type="ECO:0000313" key="4">
    <source>
        <dbReference type="EMBL" id="KAK5634041.1"/>
    </source>
</evidence>
<dbReference type="InterPro" id="IPR026847">
    <property type="entry name" value="VPS13"/>
</dbReference>
<evidence type="ECO:0000313" key="5">
    <source>
        <dbReference type="Proteomes" id="UP001305414"/>
    </source>
</evidence>
<dbReference type="Proteomes" id="UP001305414">
    <property type="component" value="Unassembled WGS sequence"/>
</dbReference>
<protein>
    <submittedName>
        <fullName evidence="4">Uncharacterized protein</fullName>
    </submittedName>
</protein>
<name>A0AAN7ZC67_9PEZI</name>
<keyword evidence="3" id="KW-1133">Transmembrane helix</keyword>
<proteinExistence type="inferred from homology"/>
<accession>A0AAN7ZC67</accession>
<dbReference type="AlphaFoldDB" id="A0AAN7ZC67"/>
<evidence type="ECO:0000256" key="2">
    <source>
        <dbReference type="SAM" id="MobiDB-lite"/>
    </source>
</evidence>
<dbReference type="PANTHER" id="PTHR16166:SF93">
    <property type="entry name" value="INTERMEMBRANE LIPID TRANSFER PROTEIN VPS13"/>
    <property type="match status" value="1"/>
</dbReference>
<evidence type="ECO:0000256" key="1">
    <source>
        <dbReference type="ARBA" id="ARBA00006545"/>
    </source>
</evidence>
<dbReference type="GO" id="GO:0045053">
    <property type="term" value="P:protein retention in Golgi apparatus"/>
    <property type="evidence" value="ECO:0007669"/>
    <property type="project" value="TreeGrafter"/>
</dbReference>
<keyword evidence="3" id="KW-0472">Membrane</keyword>